<evidence type="ECO:0000259" key="2">
    <source>
        <dbReference type="Pfam" id="PF03981"/>
    </source>
</evidence>
<dbReference type="AlphaFoldDB" id="A0A9W8HN19"/>
<evidence type="ECO:0000313" key="3">
    <source>
        <dbReference type="EMBL" id="KAJ2792342.1"/>
    </source>
</evidence>
<dbReference type="EMBL" id="JANBUO010003170">
    <property type="protein sequence ID" value="KAJ2792342.1"/>
    <property type="molecule type" value="Genomic_DNA"/>
</dbReference>
<dbReference type="GO" id="GO:0005739">
    <property type="term" value="C:mitochondrion"/>
    <property type="evidence" value="ECO:0007669"/>
    <property type="project" value="TreeGrafter"/>
</dbReference>
<dbReference type="PANTHER" id="PTHR12184">
    <property type="entry name" value="UBIQUINOL-CYTOCHROME C REDUCTASE COMPLEX ASSEMBLY FACTOR 1 FAMILY MEMBER"/>
    <property type="match status" value="1"/>
</dbReference>
<accession>A0A9W8HN19</accession>
<reference evidence="3" key="1">
    <citation type="submission" date="2022-07" db="EMBL/GenBank/DDBJ databases">
        <title>Phylogenomic reconstructions and comparative analyses of Kickxellomycotina fungi.</title>
        <authorList>
            <person name="Reynolds N.K."/>
            <person name="Stajich J.E."/>
            <person name="Barry K."/>
            <person name="Grigoriev I.V."/>
            <person name="Crous P."/>
            <person name="Smith M.E."/>
        </authorList>
    </citation>
    <scope>NUCLEOTIDE SEQUENCE</scope>
    <source>
        <strain evidence="3">NRRL 1565</strain>
    </source>
</reference>
<keyword evidence="3" id="KW-0121">Carboxypeptidase</keyword>
<keyword evidence="3" id="KW-0012">Acyltransferase</keyword>
<keyword evidence="3" id="KW-0645">Protease</keyword>
<dbReference type="GO" id="GO:0004180">
    <property type="term" value="F:carboxypeptidase activity"/>
    <property type="evidence" value="ECO:0007669"/>
    <property type="project" value="UniProtKB-KW"/>
</dbReference>
<dbReference type="Pfam" id="PF03981">
    <property type="entry name" value="Ubiq_cyt_C_chap"/>
    <property type="match status" value="1"/>
</dbReference>
<organism evidence="3 4">
    <name type="scientific">Coemansia guatemalensis</name>
    <dbReference type="NCBI Taxonomy" id="2761395"/>
    <lineage>
        <taxon>Eukaryota</taxon>
        <taxon>Fungi</taxon>
        <taxon>Fungi incertae sedis</taxon>
        <taxon>Zoopagomycota</taxon>
        <taxon>Kickxellomycotina</taxon>
        <taxon>Kickxellomycetes</taxon>
        <taxon>Kickxellales</taxon>
        <taxon>Kickxellaceae</taxon>
        <taxon>Coemansia</taxon>
    </lineage>
</organism>
<comment type="caution">
    <text evidence="3">The sequence shown here is derived from an EMBL/GenBank/DDBJ whole genome shotgun (WGS) entry which is preliminary data.</text>
</comment>
<dbReference type="Proteomes" id="UP001140094">
    <property type="component" value="Unassembled WGS sequence"/>
</dbReference>
<gene>
    <name evidence="3" type="primary">cbp3_2</name>
    <name evidence="3" type="ORF">H4R20_006757</name>
</gene>
<dbReference type="InterPro" id="IPR021150">
    <property type="entry name" value="Ubiq_cyt_c_chap"/>
</dbReference>
<keyword evidence="3" id="KW-0378">Hydrolase</keyword>
<keyword evidence="3" id="KW-0808">Transferase</keyword>
<proteinExistence type="inferred from homology"/>
<dbReference type="GO" id="GO:0004315">
    <property type="term" value="F:3-oxoacyl-[acyl-carrier-protein] synthase activity"/>
    <property type="evidence" value="ECO:0007669"/>
    <property type="project" value="UniProtKB-EC"/>
</dbReference>
<keyword evidence="4" id="KW-1185">Reference proteome</keyword>
<name>A0A9W8HN19_9FUNG</name>
<protein>
    <submittedName>
        <fullName evidence="3">Serine carboxypeptidase 3</fullName>
        <ecNumber evidence="3">2.3.1.179</ecNumber>
    </submittedName>
</protein>
<evidence type="ECO:0000313" key="4">
    <source>
        <dbReference type="Proteomes" id="UP001140094"/>
    </source>
</evidence>
<dbReference type="GO" id="GO:0034551">
    <property type="term" value="P:mitochondrial respiratory chain complex III assembly"/>
    <property type="evidence" value="ECO:0007669"/>
    <property type="project" value="TreeGrafter"/>
</dbReference>
<dbReference type="EC" id="2.3.1.179" evidence="3"/>
<evidence type="ECO:0000256" key="1">
    <source>
        <dbReference type="ARBA" id="ARBA00006407"/>
    </source>
</evidence>
<feature type="non-terminal residue" evidence="3">
    <location>
        <position position="1"/>
    </location>
</feature>
<dbReference type="OrthoDB" id="10253878at2759"/>
<sequence>ASYSTDRSSDLEAKSTAATKTNKRFVLPDTYASIARRILSRFLPRYQGPAIGRAVYSACSCYPDFREFWVEECRLPETFQTWFSTTSFYVWMAMVRVRADPNAKHYNQGIVDSFFQDAEQRIRASGIKSGRIVNDTLKDLVSSFKGTVMSLDEGFARSDAALAAAVWRNILPVDDAVLQIDAIVSYTRAQLQILDSYDISKITTGQFAFGPVSADKH</sequence>
<dbReference type="InterPro" id="IPR007129">
    <property type="entry name" value="Ubiqinol_cyt_c_chaperone_CPB3"/>
</dbReference>
<comment type="similarity">
    <text evidence="1">Belongs to the CBP3 family.</text>
</comment>
<dbReference type="PANTHER" id="PTHR12184:SF1">
    <property type="entry name" value="UBIQUINOL-CYTOCHROME-C REDUCTASE COMPLEX ASSEMBLY FACTOR 1"/>
    <property type="match status" value="1"/>
</dbReference>
<feature type="domain" description="Ubiquinol-cytochrome c chaperone" evidence="2">
    <location>
        <begin position="71"/>
        <end position="209"/>
    </location>
</feature>